<evidence type="ECO:0000256" key="2">
    <source>
        <dbReference type="ARBA" id="ARBA00022723"/>
    </source>
</evidence>
<comment type="caution">
    <text evidence="15">The sequence shown here is derived from an EMBL/GenBank/DDBJ whole genome shotgun (WGS) entry which is preliminary data.</text>
</comment>
<evidence type="ECO:0000256" key="3">
    <source>
        <dbReference type="ARBA" id="ARBA00022741"/>
    </source>
</evidence>
<feature type="domain" description="Helicase ATP-binding" evidence="13">
    <location>
        <begin position="27"/>
        <end position="205"/>
    </location>
</feature>
<keyword evidence="7" id="KW-0238">DNA-binding</keyword>
<dbReference type="InterPro" id="IPR011545">
    <property type="entry name" value="DEAD/DEAH_box_helicase_dom"/>
</dbReference>
<dbReference type="SUPFAM" id="SSF52540">
    <property type="entry name" value="P-loop containing nucleoside triphosphate hydrolases"/>
    <property type="match status" value="1"/>
</dbReference>
<dbReference type="InterPro" id="IPR014001">
    <property type="entry name" value="Helicase_ATP-bd"/>
</dbReference>
<dbReference type="EMBL" id="DYUC01000111">
    <property type="protein sequence ID" value="HJG87574.1"/>
    <property type="molecule type" value="Genomic_DNA"/>
</dbReference>
<evidence type="ECO:0000256" key="11">
    <source>
        <dbReference type="ARBA" id="ARBA00044535"/>
    </source>
</evidence>
<evidence type="ECO:0000259" key="13">
    <source>
        <dbReference type="PROSITE" id="PS51192"/>
    </source>
</evidence>
<dbReference type="GO" id="GO:0006310">
    <property type="term" value="P:DNA recombination"/>
    <property type="evidence" value="ECO:0007669"/>
    <property type="project" value="InterPro"/>
</dbReference>
<keyword evidence="2" id="KW-0479">Metal-binding</keyword>
<evidence type="ECO:0000256" key="8">
    <source>
        <dbReference type="ARBA" id="ARBA00023235"/>
    </source>
</evidence>
<dbReference type="GO" id="GO:0005694">
    <property type="term" value="C:chromosome"/>
    <property type="evidence" value="ECO:0007669"/>
    <property type="project" value="TreeGrafter"/>
</dbReference>
<keyword evidence="4 15" id="KW-0378">Hydrolase</keyword>
<dbReference type="RefSeq" id="WP_191540525.1">
    <property type="nucleotide sequence ID" value="NZ_DYUC01000111.1"/>
</dbReference>
<gene>
    <name evidence="15" type="ORF">K8V01_11245</name>
</gene>
<proteinExistence type="inferred from homology"/>
<evidence type="ECO:0000256" key="10">
    <source>
        <dbReference type="ARBA" id="ARBA00034808"/>
    </source>
</evidence>
<reference evidence="15" key="1">
    <citation type="journal article" date="2021" name="PeerJ">
        <title>Extensive microbial diversity within the chicken gut microbiome revealed by metagenomics and culture.</title>
        <authorList>
            <person name="Gilroy R."/>
            <person name="Ravi A."/>
            <person name="Getino M."/>
            <person name="Pursley I."/>
            <person name="Horton D.L."/>
            <person name="Alikhan N.F."/>
            <person name="Baker D."/>
            <person name="Gharbi K."/>
            <person name="Hall N."/>
            <person name="Watson M."/>
            <person name="Adriaenssens E.M."/>
            <person name="Foster-Nyarko E."/>
            <person name="Jarju S."/>
            <person name="Secka A."/>
            <person name="Antonio M."/>
            <person name="Oren A."/>
            <person name="Chaudhuri R.R."/>
            <person name="La Ragione R."/>
            <person name="Hildebrand F."/>
            <person name="Pallen M.J."/>
        </authorList>
    </citation>
    <scope>NUCLEOTIDE SEQUENCE</scope>
    <source>
        <strain evidence="15">CHK179-5677</strain>
    </source>
</reference>
<dbReference type="Gene3D" id="3.40.50.300">
    <property type="entry name" value="P-loop containing nucleotide triphosphate hydrolases"/>
    <property type="match status" value="2"/>
</dbReference>
<organism evidence="15 16">
    <name type="scientific">Pseudoflavonifractor capillosus</name>
    <dbReference type="NCBI Taxonomy" id="106588"/>
    <lineage>
        <taxon>Bacteria</taxon>
        <taxon>Bacillati</taxon>
        <taxon>Bacillota</taxon>
        <taxon>Clostridia</taxon>
        <taxon>Eubacteriales</taxon>
        <taxon>Oscillospiraceae</taxon>
        <taxon>Pseudoflavonifractor</taxon>
    </lineage>
</organism>
<dbReference type="Pfam" id="PF16124">
    <property type="entry name" value="RecQ_Zn_bind"/>
    <property type="match status" value="1"/>
</dbReference>
<dbReference type="GO" id="GO:0005524">
    <property type="term" value="F:ATP binding"/>
    <property type="evidence" value="ECO:0007669"/>
    <property type="project" value="UniProtKB-KW"/>
</dbReference>
<dbReference type="PANTHER" id="PTHR13710:SF105">
    <property type="entry name" value="ATP-DEPENDENT DNA HELICASE Q1"/>
    <property type="match status" value="1"/>
</dbReference>
<name>A0A921MPB4_9FIRM</name>
<evidence type="ECO:0000256" key="4">
    <source>
        <dbReference type="ARBA" id="ARBA00022801"/>
    </source>
</evidence>
<dbReference type="InterPro" id="IPR004589">
    <property type="entry name" value="DNA_helicase_ATP-dep_RecQ"/>
</dbReference>
<dbReference type="SMART" id="SM00490">
    <property type="entry name" value="HELICc"/>
    <property type="match status" value="1"/>
</dbReference>
<dbReference type="Pfam" id="PF00271">
    <property type="entry name" value="Helicase_C"/>
    <property type="match status" value="1"/>
</dbReference>
<evidence type="ECO:0000259" key="14">
    <source>
        <dbReference type="PROSITE" id="PS51194"/>
    </source>
</evidence>
<dbReference type="GO" id="GO:0016787">
    <property type="term" value="F:hydrolase activity"/>
    <property type="evidence" value="ECO:0007669"/>
    <property type="project" value="UniProtKB-KW"/>
</dbReference>
<sequence>MKLKNDVKHAMEQLHISTLRKHQSKPIDSILDGHDTLVIAPTASGKSAIFQVPALVMHQKQHTWTLVIEPTLSLMEDQVQALNQKGVRANQISSHHPMASNYCKLTTDGWVPILDLSTPFLYVTPEQLQSDLFQKAIKDNPPGLVVVDEAHCVLDWGYTFRSSYLKIGKWLSSLKQRPVVAAFTATAPESYRSEICSLLGMEKPKVCVNSLERSNLILIRDDCSGMNIKRRLSRLKYHLKKYGKEGHAVIYCATRKYADMVSNYLSAQFPNQVAKCHAYMDSDKRQKNELKFIGGKKRIMVATTAFGMGVDVPDIRLVIHFNLPLSVIDYYQQIGRAGRDGEKSRCVLLYAREDWELNANILCKEEYDEPLQKLLLDRLDEMVRIATGKVCIMQQVLTVLGEKKPNTCRHCTNCQRNRRG</sequence>
<comment type="catalytic activity">
    <reaction evidence="9">
        <text>Couples ATP hydrolysis with the unwinding of duplex DNA by translocating in the 3'-5' direction.</text>
        <dbReference type="EC" id="5.6.2.4"/>
    </reaction>
</comment>
<keyword evidence="5 15" id="KW-0347">Helicase</keyword>
<dbReference type="InterPro" id="IPR001650">
    <property type="entry name" value="Helicase_C-like"/>
</dbReference>
<dbReference type="SMART" id="SM00487">
    <property type="entry name" value="DEXDc"/>
    <property type="match status" value="1"/>
</dbReference>
<dbReference type="GO" id="GO:0009378">
    <property type="term" value="F:four-way junction helicase activity"/>
    <property type="evidence" value="ECO:0007669"/>
    <property type="project" value="TreeGrafter"/>
</dbReference>
<dbReference type="GO" id="GO:0005737">
    <property type="term" value="C:cytoplasm"/>
    <property type="evidence" value="ECO:0007669"/>
    <property type="project" value="TreeGrafter"/>
</dbReference>
<dbReference type="EC" id="5.6.2.4" evidence="10"/>
<dbReference type="GO" id="GO:0003677">
    <property type="term" value="F:DNA binding"/>
    <property type="evidence" value="ECO:0007669"/>
    <property type="project" value="UniProtKB-KW"/>
</dbReference>
<dbReference type="PROSITE" id="PS51192">
    <property type="entry name" value="HELICASE_ATP_BIND_1"/>
    <property type="match status" value="1"/>
</dbReference>
<evidence type="ECO:0000313" key="15">
    <source>
        <dbReference type="EMBL" id="HJG87574.1"/>
    </source>
</evidence>
<evidence type="ECO:0000256" key="5">
    <source>
        <dbReference type="ARBA" id="ARBA00022806"/>
    </source>
</evidence>
<dbReference type="CDD" id="cd17920">
    <property type="entry name" value="DEXHc_RecQ"/>
    <property type="match status" value="1"/>
</dbReference>
<dbReference type="AlphaFoldDB" id="A0A921MPB4"/>
<keyword evidence="3" id="KW-0547">Nucleotide-binding</keyword>
<dbReference type="GO" id="GO:0046872">
    <property type="term" value="F:metal ion binding"/>
    <property type="evidence" value="ECO:0007669"/>
    <property type="project" value="UniProtKB-KW"/>
</dbReference>
<evidence type="ECO:0000256" key="7">
    <source>
        <dbReference type="ARBA" id="ARBA00023125"/>
    </source>
</evidence>
<reference evidence="15" key="2">
    <citation type="submission" date="2021-09" db="EMBL/GenBank/DDBJ databases">
        <authorList>
            <person name="Gilroy R."/>
        </authorList>
    </citation>
    <scope>NUCLEOTIDE SEQUENCE</scope>
    <source>
        <strain evidence="15">CHK179-5677</strain>
    </source>
</reference>
<evidence type="ECO:0000256" key="6">
    <source>
        <dbReference type="ARBA" id="ARBA00022840"/>
    </source>
</evidence>
<accession>A0A921MPB4</accession>
<protein>
    <recommendedName>
        <fullName evidence="11">ATP-dependent DNA helicase RecQ</fullName>
        <ecNumber evidence="10">5.6.2.4</ecNumber>
    </recommendedName>
    <alternativeName>
        <fullName evidence="12">DNA 3'-5' helicase RecQ</fullName>
    </alternativeName>
</protein>
<evidence type="ECO:0000256" key="12">
    <source>
        <dbReference type="ARBA" id="ARBA00044550"/>
    </source>
</evidence>
<dbReference type="NCBIfam" id="TIGR00614">
    <property type="entry name" value="recQ_fam"/>
    <property type="match status" value="1"/>
</dbReference>
<dbReference type="PROSITE" id="PS51194">
    <property type="entry name" value="HELICASE_CTER"/>
    <property type="match status" value="1"/>
</dbReference>
<dbReference type="PANTHER" id="PTHR13710">
    <property type="entry name" value="DNA HELICASE RECQ FAMILY MEMBER"/>
    <property type="match status" value="1"/>
</dbReference>
<dbReference type="Proteomes" id="UP000760668">
    <property type="component" value="Unassembled WGS sequence"/>
</dbReference>
<evidence type="ECO:0000256" key="9">
    <source>
        <dbReference type="ARBA" id="ARBA00034617"/>
    </source>
</evidence>
<evidence type="ECO:0000313" key="16">
    <source>
        <dbReference type="Proteomes" id="UP000760668"/>
    </source>
</evidence>
<comment type="similarity">
    <text evidence="1">Belongs to the helicase family. RecQ subfamily.</text>
</comment>
<dbReference type="Pfam" id="PF00270">
    <property type="entry name" value="DEAD"/>
    <property type="match status" value="1"/>
</dbReference>
<dbReference type="InterPro" id="IPR032284">
    <property type="entry name" value="RecQ_Zn-bd"/>
</dbReference>
<keyword evidence="6" id="KW-0067">ATP-binding</keyword>
<evidence type="ECO:0000256" key="1">
    <source>
        <dbReference type="ARBA" id="ARBA00005446"/>
    </source>
</evidence>
<feature type="domain" description="Helicase C-terminal" evidence="14">
    <location>
        <begin position="234"/>
        <end position="382"/>
    </location>
</feature>
<dbReference type="InterPro" id="IPR027417">
    <property type="entry name" value="P-loop_NTPase"/>
</dbReference>
<dbReference type="GO" id="GO:0006281">
    <property type="term" value="P:DNA repair"/>
    <property type="evidence" value="ECO:0007669"/>
    <property type="project" value="TreeGrafter"/>
</dbReference>
<dbReference type="GO" id="GO:0043138">
    <property type="term" value="F:3'-5' DNA helicase activity"/>
    <property type="evidence" value="ECO:0007669"/>
    <property type="project" value="UniProtKB-EC"/>
</dbReference>
<keyword evidence="8" id="KW-0413">Isomerase</keyword>